<dbReference type="Gene3D" id="3.30.740.10">
    <property type="entry name" value="Protein Inhibitor Of Neuronal Nitric Oxide Synthase"/>
    <property type="match status" value="1"/>
</dbReference>
<dbReference type="PANTHER" id="PTHR11886">
    <property type="entry name" value="DYNEIN LIGHT CHAIN"/>
    <property type="match status" value="1"/>
</dbReference>
<evidence type="ECO:0000256" key="1">
    <source>
        <dbReference type="RuleBase" id="RU365010"/>
    </source>
</evidence>
<comment type="subcellular location">
    <subcellularLocation>
        <location evidence="1">Cytoplasm</location>
        <location evidence="1">Cytoskeleton</location>
    </subcellularLocation>
</comment>
<proteinExistence type="inferred from homology"/>
<dbReference type="GO" id="GO:0005874">
    <property type="term" value="C:microtubule"/>
    <property type="evidence" value="ECO:0007669"/>
    <property type="project" value="UniProtKB-KW"/>
</dbReference>
<evidence type="ECO:0000313" key="4">
    <source>
        <dbReference type="WBParaSite" id="SSLN_0001959101-mRNA-1"/>
    </source>
</evidence>
<reference evidence="2 3" key="2">
    <citation type="submission" date="2018-11" db="EMBL/GenBank/DDBJ databases">
        <authorList>
            <consortium name="Pathogen Informatics"/>
        </authorList>
    </citation>
    <scope>NUCLEOTIDE SEQUENCE [LARGE SCALE GENOMIC DNA]</scope>
    <source>
        <strain evidence="2 3">NST_G2</strain>
    </source>
</reference>
<protein>
    <recommendedName>
        <fullName evidence="1">Dynein light chain</fullName>
    </recommendedName>
</protein>
<dbReference type="Pfam" id="PF01221">
    <property type="entry name" value="Dynein_light"/>
    <property type="match status" value="1"/>
</dbReference>
<dbReference type="EMBL" id="UYSU01045564">
    <property type="protein sequence ID" value="VDM05258.1"/>
    <property type="molecule type" value="Genomic_DNA"/>
</dbReference>
<dbReference type="InterPro" id="IPR001372">
    <property type="entry name" value="Dynein_light_chain_typ-1/2"/>
</dbReference>
<comment type="similarity">
    <text evidence="1">Belongs to the dynein light chain family.</text>
</comment>
<organism evidence="4">
    <name type="scientific">Schistocephalus solidus</name>
    <name type="common">Tapeworm</name>
    <dbReference type="NCBI Taxonomy" id="70667"/>
    <lineage>
        <taxon>Eukaryota</taxon>
        <taxon>Metazoa</taxon>
        <taxon>Spiralia</taxon>
        <taxon>Lophotrochozoa</taxon>
        <taxon>Platyhelminthes</taxon>
        <taxon>Cestoda</taxon>
        <taxon>Eucestoda</taxon>
        <taxon>Diphyllobothriidea</taxon>
        <taxon>Diphyllobothriidae</taxon>
        <taxon>Schistocephalus</taxon>
    </lineage>
</organism>
<evidence type="ECO:0000313" key="2">
    <source>
        <dbReference type="EMBL" id="VDM05258.1"/>
    </source>
</evidence>
<evidence type="ECO:0000313" key="3">
    <source>
        <dbReference type="Proteomes" id="UP000275846"/>
    </source>
</evidence>
<dbReference type="OrthoDB" id="6224702at2759"/>
<dbReference type="GO" id="GO:0007017">
    <property type="term" value="P:microtubule-based process"/>
    <property type="evidence" value="ECO:0007669"/>
    <property type="project" value="InterPro"/>
</dbReference>
<keyword evidence="1" id="KW-0243">Dynein</keyword>
<dbReference type="Proteomes" id="UP000275846">
    <property type="component" value="Unassembled WGS sequence"/>
</dbReference>
<gene>
    <name evidence="2" type="ORF">SSLN_LOCUS18872</name>
</gene>
<dbReference type="GO" id="GO:0005868">
    <property type="term" value="C:cytoplasmic dynein complex"/>
    <property type="evidence" value="ECO:0007669"/>
    <property type="project" value="TreeGrafter"/>
</dbReference>
<keyword evidence="1" id="KW-0963">Cytoplasm</keyword>
<keyword evidence="1" id="KW-0493">Microtubule</keyword>
<keyword evidence="1" id="KW-0505">Motor protein</keyword>
<accession>A0A183TQX4</accession>
<dbReference type="SMART" id="SM01375">
    <property type="entry name" value="Dynein_light"/>
    <property type="match status" value="1"/>
</dbReference>
<dbReference type="WBParaSite" id="SSLN_0001959101-mRNA-1">
    <property type="protein sequence ID" value="SSLN_0001959101-mRNA-1"/>
    <property type="gene ID" value="SSLN_0001959101"/>
</dbReference>
<dbReference type="SUPFAM" id="SSF54648">
    <property type="entry name" value="DLC"/>
    <property type="match status" value="1"/>
</dbReference>
<keyword evidence="3" id="KW-1185">Reference proteome</keyword>
<dbReference type="InterPro" id="IPR037177">
    <property type="entry name" value="DLC_sf"/>
</dbReference>
<name>A0A183TQX4_SCHSO</name>
<dbReference type="PANTHER" id="PTHR11886:SF35">
    <property type="entry name" value="DYNEIN LIGHT CHAIN"/>
    <property type="match status" value="1"/>
</dbReference>
<sequence>MSRTSNRSTEIYKRDMEDEMVRFAEDTVRAAMNRSTVEQDIASYIRRAFEDRYQPTWSCVAGKSFGR</sequence>
<keyword evidence="1" id="KW-0206">Cytoskeleton</keyword>
<reference evidence="4" key="1">
    <citation type="submission" date="2016-06" db="UniProtKB">
        <authorList>
            <consortium name="WormBaseParasite"/>
        </authorList>
    </citation>
    <scope>IDENTIFICATION</scope>
</reference>
<dbReference type="AlphaFoldDB" id="A0A183TQX4"/>
<dbReference type="STRING" id="70667.A0A183TQX4"/>
<dbReference type="GO" id="GO:0045505">
    <property type="term" value="F:dynein intermediate chain binding"/>
    <property type="evidence" value="ECO:0007669"/>
    <property type="project" value="TreeGrafter"/>
</dbReference>